<dbReference type="PANTHER" id="PTHR33232">
    <property type="entry name" value="PROTEIN SIEVE ELEMENT OCCLUSION B-LIKE"/>
    <property type="match status" value="1"/>
</dbReference>
<proteinExistence type="predicted"/>
<reference evidence="3" key="1">
    <citation type="journal article" date="2012" name="Nat. Commun.">
        <title>The genome of Prunus mume.</title>
        <authorList>
            <person name="Zhang Q."/>
            <person name="Chen W."/>
            <person name="Sun L."/>
            <person name="Zhao F."/>
            <person name="Huang B."/>
            <person name="Yang W."/>
            <person name="Tao Y."/>
            <person name="Wang J."/>
            <person name="Yuan Z."/>
            <person name="Fan G."/>
            <person name="Xing Z."/>
            <person name="Han C."/>
            <person name="Pan H."/>
            <person name="Zhong X."/>
            <person name="Shi W."/>
            <person name="Liang X."/>
            <person name="Du D."/>
            <person name="Sun F."/>
            <person name="Xu Z."/>
            <person name="Hao R."/>
            <person name="Lv T."/>
            <person name="Lv Y."/>
            <person name="Zheng Z."/>
            <person name="Sun M."/>
            <person name="Luo L."/>
            <person name="Cai M."/>
            <person name="Gao Y."/>
            <person name="Wang J."/>
            <person name="Yin Y."/>
            <person name="Xu X."/>
            <person name="Cheng T."/>
            <person name="Wang J."/>
        </authorList>
    </citation>
    <scope>NUCLEOTIDE SEQUENCE [LARGE SCALE GENOMIC DNA]</scope>
</reference>
<accession>A0ABM0NFP6</accession>
<reference evidence="4" key="2">
    <citation type="submission" date="2025-08" db="UniProtKB">
        <authorList>
            <consortium name="RefSeq"/>
        </authorList>
    </citation>
    <scope>IDENTIFICATION</scope>
</reference>
<dbReference type="GeneID" id="103323887"/>
<name>A0ABM0NFP6_PRUMU</name>
<evidence type="ECO:0000313" key="4">
    <source>
        <dbReference type="RefSeq" id="XP_008224130.1"/>
    </source>
</evidence>
<evidence type="ECO:0000259" key="2">
    <source>
        <dbReference type="Pfam" id="PF14577"/>
    </source>
</evidence>
<dbReference type="InterPro" id="IPR039299">
    <property type="entry name" value="SEOA"/>
</dbReference>
<sequence length="757" mass="86078">MDVLTFKKPVSQVDSYNSVENAKAADQKSLFARTDTKILEGIYATHVVCHEHDALNVDSLFSITESILKCSKQIVDHIEQMTPRVNAETIDGITIPPNFSTTLCILKSIVREVPCKAPGEKNSHDATLKILSKVPKYSWEAKAVLALAAFSLEYGEFWLIAQHQRSDQLAKSVACLKGVPVLLKPENLKQRGKALAQLNNMIMTTLEVIDCILELEKLSSIYNEVKELREILTSARKDIPVNVYWCIVTTVACGTNFTLLTSDEGKSHDLVQYAQKITIILKNLKGQLKSCNKEIEKLQTYMKLKQLFQVPTEIMEAIKTLIFFKDDMKTTIFYGFTKKLVQIDILRKKNMLLFISSLNISDGYISLLEPIHELTKKKDEYKIVWIPIAEEWHEEQQIKFQTLRDKMPWYTINQTNAHISGIKYIKEDWNFKGKPMLVVLNKKSQLQHSNALHMISMWGCKALPFTQKKQEELLLSLHDTWFAAVVGEIHTSVSKWMNEEKYIFFYGGDSVWTNEFKKKASAVINGDIIAKSNISIELYHVKKGANNSGMVDKFSTFWAAIETMFRIKVSNKQLDHVAQDVQKLLCLKNDKSGWAVLLHGRKVVTIGAGPTIYKALEHFDTWNQNETTITVETLGNCFNAEHEKEKKKEFEQTGHVCTCFDISSAAGSTLEDMICYECGSLMETFISYKCHHVEKNDDSRQILPAWTKAWNLTISEASAKLKQLMFGDGPVPLDMILDALSQFGSDYGRTKINSSWV</sequence>
<dbReference type="Pfam" id="PF14577">
    <property type="entry name" value="SEO_C"/>
    <property type="match status" value="1"/>
</dbReference>
<dbReference type="Pfam" id="PF14576">
    <property type="entry name" value="SEO_N"/>
    <property type="match status" value="1"/>
</dbReference>
<dbReference type="InterPro" id="IPR027944">
    <property type="entry name" value="SEO_C"/>
</dbReference>
<keyword evidence="3" id="KW-1185">Reference proteome</keyword>
<dbReference type="PANTHER" id="PTHR33232:SF18">
    <property type="entry name" value="PROTEIN SIEVE ELEMENT OCCLUSION B-LIKE"/>
    <property type="match status" value="1"/>
</dbReference>
<dbReference type="RefSeq" id="XP_008224130.1">
    <property type="nucleotide sequence ID" value="XM_008225908.1"/>
</dbReference>
<feature type="domain" description="Sieve element occlusion N-terminal" evidence="1">
    <location>
        <begin position="34"/>
        <end position="311"/>
    </location>
</feature>
<gene>
    <name evidence="4" type="primary">LOC103323887</name>
</gene>
<protein>
    <submittedName>
        <fullName evidence="4">Protein SIEVE ELEMENT OCCLUSION B-like</fullName>
    </submittedName>
</protein>
<organism evidence="3 4">
    <name type="scientific">Prunus mume</name>
    <name type="common">Japanese apricot</name>
    <name type="synonym">Armeniaca mume</name>
    <dbReference type="NCBI Taxonomy" id="102107"/>
    <lineage>
        <taxon>Eukaryota</taxon>
        <taxon>Viridiplantae</taxon>
        <taxon>Streptophyta</taxon>
        <taxon>Embryophyta</taxon>
        <taxon>Tracheophyta</taxon>
        <taxon>Spermatophyta</taxon>
        <taxon>Magnoliopsida</taxon>
        <taxon>eudicotyledons</taxon>
        <taxon>Gunneridae</taxon>
        <taxon>Pentapetalae</taxon>
        <taxon>rosids</taxon>
        <taxon>fabids</taxon>
        <taxon>Rosales</taxon>
        <taxon>Rosaceae</taxon>
        <taxon>Amygdaloideae</taxon>
        <taxon>Amygdaleae</taxon>
        <taxon>Prunus</taxon>
    </lineage>
</organism>
<evidence type="ECO:0000259" key="1">
    <source>
        <dbReference type="Pfam" id="PF14576"/>
    </source>
</evidence>
<dbReference type="InterPro" id="IPR027942">
    <property type="entry name" value="SEO_N"/>
</dbReference>
<evidence type="ECO:0000313" key="3">
    <source>
        <dbReference type="Proteomes" id="UP000694861"/>
    </source>
</evidence>
<feature type="domain" description="Sieve element occlusion C-terminal" evidence="2">
    <location>
        <begin position="482"/>
        <end position="692"/>
    </location>
</feature>
<dbReference type="Proteomes" id="UP000694861">
    <property type="component" value="Linkage group LG2"/>
</dbReference>